<evidence type="ECO:0000313" key="1">
    <source>
        <dbReference type="EMBL" id="SMO66987.1"/>
    </source>
</evidence>
<dbReference type="Proteomes" id="UP000319040">
    <property type="component" value="Unassembled WGS sequence"/>
</dbReference>
<dbReference type="InterPro" id="IPR018550">
    <property type="entry name" value="Lipid-A_deacylase-rel"/>
</dbReference>
<gene>
    <name evidence="1" type="ORF">SAMN06265379_104268</name>
</gene>
<dbReference type="Gene3D" id="2.40.160.20">
    <property type="match status" value="1"/>
</dbReference>
<keyword evidence="2" id="KW-1185">Reference proteome</keyword>
<dbReference type="EMBL" id="FXTB01000004">
    <property type="protein sequence ID" value="SMO66987.1"/>
    <property type="molecule type" value="Genomic_DNA"/>
</dbReference>
<evidence type="ECO:0000313" key="2">
    <source>
        <dbReference type="Proteomes" id="UP000319040"/>
    </source>
</evidence>
<reference evidence="1 2" key="1">
    <citation type="submission" date="2017-05" db="EMBL/GenBank/DDBJ databases">
        <authorList>
            <person name="Varghese N."/>
            <person name="Submissions S."/>
        </authorList>
    </citation>
    <scope>NUCLEOTIDE SEQUENCE [LARGE SCALE GENOMIC DNA]</scope>
    <source>
        <strain evidence="1 2">DSM 27040</strain>
    </source>
</reference>
<dbReference type="Pfam" id="PF09411">
    <property type="entry name" value="PagL"/>
    <property type="match status" value="1"/>
</dbReference>
<name>A0A521D5N7_SACCC</name>
<proteinExistence type="predicted"/>
<accession>A0A521D5N7</accession>
<dbReference type="AlphaFoldDB" id="A0A521D5N7"/>
<sequence>MRLQIKNIGIMLFTNYNVVLCLCLLLFLPDVLSQSKQTDKPVFYSLAANYGYFQVHTKVLSPFRGSQPRGVELQVSQMLFTNKAKNTFGFYPKWALGLRYVNFGHPDLGYAVKGLAYFEPFLKVQGAWRFSVKAGMGVAYMSNPYDANSNPFNRTYSTKLAFPLSAGGSVYYFFNHKWALKTSVSFEHISNGGLRAPNLGINYPLMSLALEHTLDRYNANPIKSSGLLPKKQRQELLVAYSLKEDSLSNYQSLAMLFYNRSFAGGRINAFTVSGMIEYRQIHNDNKALDKWSIAPLIGNEFLLGKLRFGQQLGLYLLQAPEAPNNLFQHYYLRYFVDKRIVTGVALKAHGRVADYLAIQLGLVF</sequence>
<organism evidence="1 2">
    <name type="scientific">Saccharicrinis carchari</name>
    <dbReference type="NCBI Taxonomy" id="1168039"/>
    <lineage>
        <taxon>Bacteria</taxon>
        <taxon>Pseudomonadati</taxon>
        <taxon>Bacteroidota</taxon>
        <taxon>Bacteroidia</taxon>
        <taxon>Marinilabiliales</taxon>
        <taxon>Marinilabiliaceae</taxon>
        <taxon>Saccharicrinis</taxon>
    </lineage>
</organism>
<protein>
    <submittedName>
        <fullName evidence="1">Lipid A 3-O-deacylase (PagL)</fullName>
    </submittedName>
</protein>